<gene>
    <name evidence="5" type="ORF">HUK38_05245</name>
</gene>
<dbReference type="PANTHER" id="PTHR19211:SF14">
    <property type="entry name" value="ATP-BINDING CASSETTE SUB-FAMILY F MEMBER 1"/>
    <property type="match status" value="1"/>
</dbReference>
<protein>
    <submittedName>
        <fullName evidence="5">ATP-binding cassette domain-containing protein</fullName>
    </submittedName>
</protein>
<evidence type="ECO:0000256" key="3">
    <source>
        <dbReference type="ARBA" id="ARBA00022840"/>
    </source>
</evidence>
<keyword evidence="3 5" id="KW-0067">ATP-binding</keyword>
<dbReference type="Gene3D" id="3.40.50.300">
    <property type="entry name" value="P-loop containing nucleotide triphosphate hydrolases"/>
    <property type="match status" value="1"/>
</dbReference>
<name>A0A839HF39_9GAMM</name>
<dbReference type="InterPro" id="IPR050611">
    <property type="entry name" value="ABCF"/>
</dbReference>
<keyword evidence="6" id="KW-1185">Reference proteome</keyword>
<reference evidence="5 6" key="1">
    <citation type="journal article" date="2020" name="Arch. Microbiol.">
        <title>The genome sequence of the giant phototrophic gammaproteobacterium Thiospirillum jenense gives insight into its physiological properties and phylogenetic relationships.</title>
        <authorList>
            <person name="Imhoff J.F."/>
            <person name="Meyer T.E."/>
            <person name="Kyndt J.A."/>
        </authorList>
    </citation>
    <scope>NUCLEOTIDE SEQUENCE [LARGE SCALE GENOMIC DNA]</scope>
    <source>
        <strain evidence="5 6">DSM 216</strain>
    </source>
</reference>
<dbReference type="SUPFAM" id="SSF52540">
    <property type="entry name" value="P-loop containing nucleoside triphosphate hydrolases"/>
    <property type="match status" value="1"/>
</dbReference>
<dbReference type="AlphaFoldDB" id="A0A839HF39"/>
<evidence type="ECO:0000259" key="4">
    <source>
        <dbReference type="PROSITE" id="PS50893"/>
    </source>
</evidence>
<dbReference type="SMART" id="SM00382">
    <property type="entry name" value="AAA"/>
    <property type="match status" value="1"/>
</dbReference>
<keyword evidence="1" id="KW-0677">Repeat</keyword>
<dbReference type="InterPro" id="IPR027417">
    <property type="entry name" value="P-loop_NTPase"/>
</dbReference>
<evidence type="ECO:0000313" key="6">
    <source>
        <dbReference type="Proteomes" id="UP000548632"/>
    </source>
</evidence>
<evidence type="ECO:0000256" key="2">
    <source>
        <dbReference type="ARBA" id="ARBA00022741"/>
    </source>
</evidence>
<comment type="caution">
    <text evidence="5">The sequence shown here is derived from an EMBL/GenBank/DDBJ whole genome shotgun (WGS) entry which is preliminary data.</text>
</comment>
<keyword evidence="2" id="KW-0547">Nucleotide-binding</keyword>
<dbReference type="GO" id="GO:0005524">
    <property type="term" value="F:ATP binding"/>
    <property type="evidence" value="ECO:0007669"/>
    <property type="project" value="UniProtKB-KW"/>
</dbReference>
<dbReference type="PANTHER" id="PTHR19211">
    <property type="entry name" value="ATP-BINDING TRANSPORT PROTEIN-RELATED"/>
    <property type="match status" value="1"/>
</dbReference>
<dbReference type="PROSITE" id="PS50893">
    <property type="entry name" value="ABC_TRANSPORTER_2"/>
    <property type="match status" value="1"/>
</dbReference>
<evidence type="ECO:0000313" key="5">
    <source>
        <dbReference type="EMBL" id="MBB1125639.1"/>
    </source>
</evidence>
<dbReference type="Proteomes" id="UP000548632">
    <property type="component" value="Unassembled WGS sequence"/>
</dbReference>
<dbReference type="GO" id="GO:0016887">
    <property type="term" value="F:ATP hydrolysis activity"/>
    <property type="evidence" value="ECO:0007669"/>
    <property type="project" value="InterPro"/>
</dbReference>
<sequence length="197" mass="21535">MSDPDLLLRVENLRAGYRQPVVGPVSLTLRRGERLGMSGANGSGKSTLLKAIARAAQVFSGHIERAPAVQVAYLEQQPVRLAAMPITGQELLRVAGATRFPPPAGLAGLLKRRLDRLSGGQYQLLWIWCALASAADVVLLDEPTNNLDPTHCAMLSALLQCLCDEQALLIVSHDREFLMKSCTRQLELDWVQSRRVG</sequence>
<accession>A0A839HF39</accession>
<feature type="domain" description="ABC transporter" evidence="4">
    <location>
        <begin position="1"/>
        <end position="197"/>
    </location>
</feature>
<dbReference type="EMBL" id="JABVCQ010000008">
    <property type="protein sequence ID" value="MBB1125639.1"/>
    <property type="molecule type" value="Genomic_DNA"/>
</dbReference>
<organism evidence="5 6">
    <name type="scientific">Thiospirillum jenense</name>
    <dbReference type="NCBI Taxonomy" id="1653858"/>
    <lineage>
        <taxon>Bacteria</taxon>
        <taxon>Pseudomonadati</taxon>
        <taxon>Pseudomonadota</taxon>
        <taxon>Gammaproteobacteria</taxon>
        <taxon>Chromatiales</taxon>
        <taxon>Chromatiaceae</taxon>
        <taxon>Thiospirillum</taxon>
    </lineage>
</organism>
<proteinExistence type="predicted"/>
<evidence type="ECO:0000256" key="1">
    <source>
        <dbReference type="ARBA" id="ARBA00022737"/>
    </source>
</evidence>
<dbReference type="InterPro" id="IPR003439">
    <property type="entry name" value="ABC_transporter-like_ATP-bd"/>
</dbReference>
<dbReference type="InterPro" id="IPR003593">
    <property type="entry name" value="AAA+_ATPase"/>
</dbReference>
<dbReference type="RefSeq" id="WP_182583181.1">
    <property type="nucleotide sequence ID" value="NZ_JABVCQ010000008.1"/>
</dbReference>
<dbReference type="Pfam" id="PF00005">
    <property type="entry name" value="ABC_tran"/>
    <property type="match status" value="1"/>
</dbReference>